<dbReference type="EMBL" id="JACAZH010000005">
    <property type="protein sequence ID" value="KAF7367833.1"/>
    <property type="molecule type" value="Genomic_DNA"/>
</dbReference>
<dbReference type="InterPro" id="IPR013780">
    <property type="entry name" value="Glyco_hydro_b"/>
</dbReference>
<organism evidence="3 4">
    <name type="scientific">Mycena sanguinolenta</name>
    <dbReference type="NCBI Taxonomy" id="230812"/>
    <lineage>
        <taxon>Eukaryota</taxon>
        <taxon>Fungi</taxon>
        <taxon>Dikarya</taxon>
        <taxon>Basidiomycota</taxon>
        <taxon>Agaricomycotina</taxon>
        <taxon>Agaricomycetes</taxon>
        <taxon>Agaricomycetidae</taxon>
        <taxon>Agaricales</taxon>
        <taxon>Marasmiineae</taxon>
        <taxon>Mycenaceae</taxon>
        <taxon>Mycena</taxon>
    </lineage>
</organism>
<keyword evidence="4" id="KW-1185">Reference proteome</keyword>
<keyword evidence="2" id="KW-0472">Membrane</keyword>
<dbReference type="Gene3D" id="2.60.40.1180">
    <property type="entry name" value="Golgi alpha-mannosidase II"/>
    <property type="match status" value="1"/>
</dbReference>
<evidence type="ECO:0000256" key="1">
    <source>
        <dbReference type="SAM" id="MobiDB-lite"/>
    </source>
</evidence>
<dbReference type="InterPro" id="IPR017853">
    <property type="entry name" value="GH"/>
</dbReference>
<dbReference type="Gene3D" id="3.20.20.80">
    <property type="entry name" value="Glycosidases"/>
    <property type="match status" value="1"/>
</dbReference>
<accession>A0A8H6YVF6</accession>
<keyword evidence="2" id="KW-0812">Transmembrane</keyword>
<gene>
    <name evidence="3" type="ORF">MSAN_00847700</name>
</gene>
<evidence type="ECO:0000256" key="2">
    <source>
        <dbReference type="SAM" id="Phobius"/>
    </source>
</evidence>
<reference evidence="3" key="1">
    <citation type="submission" date="2020-05" db="EMBL/GenBank/DDBJ databases">
        <title>Mycena genomes resolve the evolution of fungal bioluminescence.</title>
        <authorList>
            <person name="Tsai I.J."/>
        </authorList>
    </citation>
    <scope>NUCLEOTIDE SEQUENCE</scope>
    <source>
        <strain evidence="3">160909Yilan</strain>
    </source>
</reference>
<dbReference type="OrthoDB" id="204980at2759"/>
<dbReference type="Proteomes" id="UP000623467">
    <property type="component" value="Unassembled WGS sequence"/>
</dbReference>
<keyword evidence="3" id="KW-0378">Hydrolase</keyword>
<protein>
    <submittedName>
        <fullName evidence="3">Glycoside hydrolase family 13 protein</fullName>
    </submittedName>
</protein>
<keyword evidence="2" id="KW-1133">Transmembrane helix</keyword>
<evidence type="ECO:0000313" key="3">
    <source>
        <dbReference type="EMBL" id="KAF7367833.1"/>
    </source>
</evidence>
<dbReference type="SUPFAM" id="SSF51445">
    <property type="entry name" value="(Trans)glycosidases"/>
    <property type="match status" value="1"/>
</dbReference>
<feature type="transmembrane region" description="Helical" evidence="2">
    <location>
        <begin position="27"/>
        <end position="45"/>
    </location>
</feature>
<comment type="caution">
    <text evidence="3">The sequence shown here is derived from an EMBL/GenBank/DDBJ whole genome shotgun (WGS) entry which is preliminary data.</text>
</comment>
<name>A0A8H6YVF6_9AGAR</name>
<sequence>MVVASYLDVLDYPTYYNLVAAFVRRPHLFVLFLFVRVYVFVAAFIENHGQPRFPSLTSDIALRKNALVWSFVGDGMPTMYCMYGRSRGYEGGADPANREALWLSAYPNTKPGVATVKTFNSARWITQPDSRTVMLSKPPPLSLFTNESTVQPWWTIPAGLYKPGMTLVDVLACRAVVVGGANTNGASASASASGSGGAGGPRQRAGRDAAGAHPRVDVQPGQRRGVSCAGDWGSER</sequence>
<evidence type="ECO:0000313" key="4">
    <source>
        <dbReference type="Proteomes" id="UP000623467"/>
    </source>
</evidence>
<proteinExistence type="predicted"/>
<dbReference type="GO" id="GO:0016787">
    <property type="term" value="F:hydrolase activity"/>
    <property type="evidence" value="ECO:0007669"/>
    <property type="project" value="UniProtKB-KW"/>
</dbReference>
<feature type="region of interest" description="Disordered" evidence="1">
    <location>
        <begin position="185"/>
        <end position="236"/>
    </location>
</feature>
<dbReference type="AlphaFoldDB" id="A0A8H6YVF6"/>